<dbReference type="InterPro" id="IPR000157">
    <property type="entry name" value="TIR_dom"/>
</dbReference>
<feature type="repeat" description="ANK" evidence="3">
    <location>
        <begin position="126"/>
        <end position="158"/>
    </location>
</feature>
<evidence type="ECO:0000313" key="5">
    <source>
        <dbReference type="EMBL" id="PNH11158.1"/>
    </source>
</evidence>
<dbReference type="InterPro" id="IPR050889">
    <property type="entry name" value="Dendritic_Spine_Reg/Scaffold"/>
</dbReference>
<proteinExistence type="predicted"/>
<keyword evidence="6" id="KW-1185">Reference proteome</keyword>
<evidence type="ECO:0000256" key="3">
    <source>
        <dbReference type="PROSITE-ProRule" id="PRU00023"/>
    </source>
</evidence>
<dbReference type="InterPro" id="IPR036770">
    <property type="entry name" value="Ankyrin_rpt-contain_sf"/>
</dbReference>
<dbReference type="Gene3D" id="1.25.40.20">
    <property type="entry name" value="Ankyrin repeat-containing domain"/>
    <property type="match status" value="1"/>
</dbReference>
<dbReference type="InterPro" id="IPR035897">
    <property type="entry name" value="Toll_tir_struct_dom_sf"/>
</dbReference>
<dbReference type="AlphaFoldDB" id="A0A2J8AF58"/>
<dbReference type="SUPFAM" id="SSF48403">
    <property type="entry name" value="Ankyrin repeat"/>
    <property type="match status" value="1"/>
</dbReference>
<dbReference type="PROSITE" id="PS50088">
    <property type="entry name" value="ANK_REPEAT"/>
    <property type="match status" value="2"/>
</dbReference>
<protein>
    <submittedName>
        <fullName evidence="5">Serine/threonine-protein kinase TNNI3K</fullName>
    </submittedName>
</protein>
<dbReference type="Pfam" id="PF13676">
    <property type="entry name" value="TIR_2"/>
    <property type="match status" value="1"/>
</dbReference>
<name>A0A2J8AF58_9CHLO</name>
<keyword evidence="1" id="KW-0677">Repeat</keyword>
<keyword evidence="2 3" id="KW-0040">ANK repeat</keyword>
<dbReference type="Gene3D" id="3.40.50.10140">
    <property type="entry name" value="Toll/interleukin-1 receptor homology (TIR) domain"/>
    <property type="match status" value="1"/>
</dbReference>
<evidence type="ECO:0000256" key="1">
    <source>
        <dbReference type="ARBA" id="ARBA00022737"/>
    </source>
</evidence>
<dbReference type="GO" id="GO:0016301">
    <property type="term" value="F:kinase activity"/>
    <property type="evidence" value="ECO:0007669"/>
    <property type="project" value="UniProtKB-KW"/>
</dbReference>
<organism evidence="5 6">
    <name type="scientific">Tetrabaena socialis</name>
    <dbReference type="NCBI Taxonomy" id="47790"/>
    <lineage>
        <taxon>Eukaryota</taxon>
        <taxon>Viridiplantae</taxon>
        <taxon>Chlorophyta</taxon>
        <taxon>core chlorophytes</taxon>
        <taxon>Chlorophyceae</taxon>
        <taxon>CS clade</taxon>
        <taxon>Chlamydomonadales</taxon>
        <taxon>Tetrabaenaceae</taxon>
        <taxon>Tetrabaena</taxon>
    </lineage>
</organism>
<keyword evidence="5" id="KW-0418">Kinase</keyword>
<dbReference type="Pfam" id="PF12796">
    <property type="entry name" value="Ank_2"/>
    <property type="match status" value="1"/>
</dbReference>
<dbReference type="SMART" id="SM00248">
    <property type="entry name" value="ANK"/>
    <property type="match status" value="2"/>
</dbReference>
<reference evidence="5 6" key="1">
    <citation type="journal article" date="2017" name="Mol. Biol. Evol.">
        <title>The 4-celled Tetrabaena socialis nuclear genome reveals the essential components for genetic control of cell number at the origin of multicellularity in the volvocine lineage.</title>
        <authorList>
            <person name="Featherston J."/>
            <person name="Arakaki Y."/>
            <person name="Hanschen E.R."/>
            <person name="Ferris P.J."/>
            <person name="Michod R.E."/>
            <person name="Olson B.J.S.C."/>
            <person name="Nozaki H."/>
            <person name="Durand P.M."/>
        </authorList>
    </citation>
    <scope>NUCLEOTIDE SEQUENCE [LARGE SCALE GENOMIC DNA]</scope>
    <source>
        <strain evidence="5 6">NIES-571</strain>
    </source>
</reference>
<keyword evidence="5" id="KW-0808">Transferase</keyword>
<dbReference type="PANTHER" id="PTHR24166:SF48">
    <property type="entry name" value="PROTEIN VAPYRIN"/>
    <property type="match status" value="1"/>
</dbReference>
<dbReference type="EMBL" id="PGGS01000036">
    <property type="protein sequence ID" value="PNH11158.1"/>
    <property type="molecule type" value="Genomic_DNA"/>
</dbReference>
<accession>A0A2J8AF58</accession>
<dbReference type="InterPro" id="IPR002110">
    <property type="entry name" value="Ankyrin_rpt"/>
</dbReference>
<evidence type="ECO:0000259" key="4">
    <source>
        <dbReference type="Pfam" id="PF13676"/>
    </source>
</evidence>
<dbReference type="SUPFAM" id="SSF52200">
    <property type="entry name" value="Toll/Interleukin receptor TIR domain"/>
    <property type="match status" value="1"/>
</dbReference>
<feature type="domain" description="TIR" evidence="4">
    <location>
        <begin position="42"/>
        <end position="93"/>
    </location>
</feature>
<gene>
    <name evidence="5" type="ORF">TSOC_002034</name>
</gene>
<evidence type="ECO:0000256" key="2">
    <source>
        <dbReference type="ARBA" id="ARBA00023043"/>
    </source>
</evidence>
<dbReference type="GO" id="GO:0007165">
    <property type="term" value="P:signal transduction"/>
    <property type="evidence" value="ECO:0007669"/>
    <property type="project" value="InterPro"/>
</dbReference>
<dbReference type="PANTHER" id="PTHR24166">
    <property type="entry name" value="ROLLING PEBBLES, ISOFORM B"/>
    <property type="match status" value="1"/>
</dbReference>
<dbReference type="PROSITE" id="PS50297">
    <property type="entry name" value="ANK_REP_REGION"/>
    <property type="match status" value="2"/>
</dbReference>
<feature type="repeat" description="ANK" evidence="3">
    <location>
        <begin position="93"/>
        <end position="125"/>
    </location>
</feature>
<comment type="caution">
    <text evidence="5">The sequence shown here is derived from an EMBL/GenBank/DDBJ whole genome shotgun (WGS) entry which is preliminary data.</text>
</comment>
<dbReference type="OrthoDB" id="346910at2759"/>
<dbReference type="Proteomes" id="UP000236333">
    <property type="component" value="Unassembled WGS sequence"/>
</dbReference>
<sequence>MMRASRSTTPAGAAAVSSTPAQVVLSYRVPETGAVELGGNGMVLRMQERLQHAGYSVFVGEASLQAGDSWDDMIQGAVERCSVFVALCSPTCAMSTPLHIASLNGHVDTAKTLLQAGADVLAKTKDGYSPLHIASWKGHSHVAVVLLAAGADACVEQKVGLTPMRHAKINDHYGVYNLLREAGEPYGVVR</sequence>
<evidence type="ECO:0000313" key="6">
    <source>
        <dbReference type="Proteomes" id="UP000236333"/>
    </source>
</evidence>